<protein>
    <submittedName>
        <fullName evidence="2">GNAT family N-acetyltransferase</fullName>
    </submittedName>
</protein>
<evidence type="ECO:0000313" key="3">
    <source>
        <dbReference type="Proteomes" id="UP001597460"/>
    </source>
</evidence>
<evidence type="ECO:0000313" key="2">
    <source>
        <dbReference type="EMBL" id="MFD2532875.1"/>
    </source>
</evidence>
<feature type="domain" description="N-acetyltransferase" evidence="1">
    <location>
        <begin position="6"/>
        <end position="143"/>
    </location>
</feature>
<proteinExistence type="predicted"/>
<comment type="caution">
    <text evidence="2">The sequence shown here is derived from an EMBL/GenBank/DDBJ whole genome shotgun (WGS) entry which is preliminary data.</text>
</comment>
<reference evidence="3" key="1">
    <citation type="journal article" date="2019" name="Int. J. Syst. Evol. Microbiol.">
        <title>The Global Catalogue of Microorganisms (GCM) 10K type strain sequencing project: providing services to taxonomists for standard genome sequencing and annotation.</title>
        <authorList>
            <consortium name="The Broad Institute Genomics Platform"/>
            <consortium name="The Broad Institute Genome Sequencing Center for Infectious Disease"/>
            <person name="Wu L."/>
            <person name="Ma J."/>
        </authorList>
    </citation>
    <scope>NUCLEOTIDE SEQUENCE [LARGE SCALE GENOMIC DNA]</scope>
    <source>
        <strain evidence="3">KCTC 52042</strain>
    </source>
</reference>
<name>A0ABW5JK58_9BACT</name>
<gene>
    <name evidence="2" type="ORF">ACFSVN_10495</name>
</gene>
<keyword evidence="3" id="KW-1185">Reference proteome</keyword>
<accession>A0ABW5JK58</accession>
<dbReference type="Proteomes" id="UP001597460">
    <property type="component" value="Unassembled WGS sequence"/>
</dbReference>
<organism evidence="2 3">
    <name type="scientific">Gracilimonas halophila</name>
    <dbReference type="NCBI Taxonomy" id="1834464"/>
    <lineage>
        <taxon>Bacteria</taxon>
        <taxon>Pseudomonadati</taxon>
        <taxon>Balneolota</taxon>
        <taxon>Balneolia</taxon>
        <taxon>Balneolales</taxon>
        <taxon>Balneolaceae</taxon>
        <taxon>Gracilimonas</taxon>
    </lineage>
</organism>
<dbReference type="CDD" id="cd04301">
    <property type="entry name" value="NAT_SF"/>
    <property type="match status" value="1"/>
</dbReference>
<dbReference type="Pfam" id="PF13673">
    <property type="entry name" value="Acetyltransf_10"/>
    <property type="match status" value="1"/>
</dbReference>
<dbReference type="Gene3D" id="3.40.630.30">
    <property type="match status" value="1"/>
</dbReference>
<dbReference type="EMBL" id="JBHULI010000024">
    <property type="protein sequence ID" value="MFD2532875.1"/>
    <property type="molecule type" value="Genomic_DNA"/>
</dbReference>
<dbReference type="PROSITE" id="PS51186">
    <property type="entry name" value="GNAT"/>
    <property type="match status" value="1"/>
</dbReference>
<dbReference type="InterPro" id="IPR016181">
    <property type="entry name" value="Acyl_CoA_acyltransferase"/>
</dbReference>
<dbReference type="SUPFAM" id="SSF55729">
    <property type="entry name" value="Acyl-CoA N-acyltransferases (Nat)"/>
    <property type="match status" value="1"/>
</dbReference>
<dbReference type="RefSeq" id="WP_390302107.1">
    <property type="nucleotide sequence ID" value="NZ_JBHULI010000024.1"/>
</dbReference>
<evidence type="ECO:0000259" key="1">
    <source>
        <dbReference type="PROSITE" id="PS51186"/>
    </source>
</evidence>
<dbReference type="InterPro" id="IPR000182">
    <property type="entry name" value="GNAT_dom"/>
</dbReference>
<sequence length="143" mass="16252">MDIVFKGFEKLTSKQIEDAFRLRQQVFIIEQHCFYEDIDGYDAKAGHLFFYDGDKLAAYLRIFPSGVKYDDEASLGRIVVAPGYRGTGLGPKLIKKGIELCKGDPIRIEAQAELKGYYNRLGFQEEGEIYSVDDIDHLQMTLG</sequence>